<evidence type="ECO:0000313" key="6">
    <source>
        <dbReference type="EMBL" id="ESL06468.1"/>
    </source>
</evidence>
<keyword evidence="2 4" id="KW-0472">Membrane</keyword>
<feature type="transmembrane region" description="Helical" evidence="4">
    <location>
        <begin position="254"/>
        <end position="273"/>
    </location>
</feature>
<dbReference type="EMBL" id="AUPL01005858">
    <property type="protein sequence ID" value="ESL06468.1"/>
    <property type="molecule type" value="Genomic_DNA"/>
</dbReference>
<dbReference type="OrthoDB" id="271423at2759"/>
<keyword evidence="7" id="KW-1185">Reference proteome</keyword>
<dbReference type="AlphaFoldDB" id="A0A061ITU1"/>
<proteinExistence type="predicted"/>
<evidence type="ECO:0000259" key="5">
    <source>
        <dbReference type="Pfam" id="PF16016"/>
    </source>
</evidence>
<dbReference type="VEuPathDB" id="TriTrypDB:TRSC58_05858"/>
<name>A0A061ITU1_TRYRA</name>
<organism evidence="6 7">
    <name type="scientific">Trypanosoma rangeli SC58</name>
    <dbReference type="NCBI Taxonomy" id="429131"/>
    <lineage>
        <taxon>Eukaryota</taxon>
        <taxon>Discoba</taxon>
        <taxon>Euglenozoa</taxon>
        <taxon>Kinetoplastea</taxon>
        <taxon>Metakinetoplastina</taxon>
        <taxon>Trypanosomatida</taxon>
        <taxon>Trypanosomatidae</taxon>
        <taxon>Trypanosoma</taxon>
        <taxon>Herpetosoma</taxon>
    </lineage>
</organism>
<comment type="subcellular location">
    <subcellularLocation>
        <location evidence="1">Membrane</location>
    </subcellularLocation>
</comment>
<reference evidence="6 7" key="1">
    <citation type="submission" date="2013-07" db="EMBL/GenBank/DDBJ databases">
        <authorList>
            <person name="Stoco P.H."/>
            <person name="Wagner G."/>
            <person name="Gerber A."/>
            <person name="Zaha A."/>
            <person name="Thompson C."/>
            <person name="Bartholomeu D.C."/>
            <person name="Luckemeyer D.D."/>
            <person name="Bahia D."/>
            <person name="Loreto E."/>
            <person name="Prestes E.B."/>
            <person name="Lima F.M."/>
            <person name="Rodrigues-Luiz G."/>
            <person name="Vallejo G.A."/>
            <person name="Filho J.F."/>
            <person name="Monteiro K.M."/>
            <person name="Tyler K.M."/>
            <person name="de Almeida L.G."/>
            <person name="Ortiz M.F."/>
            <person name="Siervo M.A."/>
            <person name="de Moraes M.H."/>
            <person name="Cunha O.L."/>
            <person name="Mendonca-Neto R."/>
            <person name="Silva R."/>
            <person name="Teixeira S.M."/>
            <person name="Murta S.M."/>
            <person name="Sincero T.C."/>
            <person name="Mendes T.A."/>
            <person name="Urmenyi T.P."/>
            <person name="Silva V.G."/>
            <person name="da Rocha W.D."/>
            <person name="Andersson B."/>
            <person name="Romanha A.J."/>
            <person name="Steindel M."/>
            <person name="de Vasconcelos A.T."/>
            <person name="Grisard E.C."/>
        </authorList>
    </citation>
    <scope>NUCLEOTIDE SEQUENCE [LARGE SCALE GENOMIC DNA]</scope>
    <source>
        <strain evidence="6 7">SC58</strain>
    </source>
</reference>
<evidence type="ECO:0000256" key="4">
    <source>
        <dbReference type="SAM" id="Phobius"/>
    </source>
</evidence>
<feature type="region of interest" description="Disordered" evidence="3">
    <location>
        <begin position="221"/>
        <end position="246"/>
    </location>
</feature>
<evidence type="ECO:0000256" key="2">
    <source>
        <dbReference type="ARBA" id="ARBA00023136"/>
    </source>
</evidence>
<keyword evidence="4" id="KW-0812">Transmembrane</keyword>
<sequence length="381" mass="42001">MAEAIRCISGVEPGAVLTKQQYTNGVSQSMFSPFEKLKDKKRMIAPTLLKGVTIARLWESAFANSSDFLKRYHYKRKETDLHVGKWMYLNDMGSGYRTVSLVTVVDVPRVGSLTQLNEVHRFAYTMSSTGAVVLAYQISSQTPGVPACQSFRTEAFLEITADSLNGDCTVCVWGGCKKMSMTFSAIQYVAVPRAIREMTNGYRLMLQMISEDLVGDGVKVSAEDEDGNVGSQGEGKEMEYDDAGDGDASQAPSVLFQGLMLMLAIIVTVSLLSSMSTLRTAFRITNTISAELLDGDGRGGLSHSSPNSPQSTGTEAALNPLTQDQALRYAARDAQIQSLRYRWVEQRVAIHGLEVIVGRLWWMNIFQLLFMGLLVLKMFVF</sequence>
<accession>A0A061ITU1</accession>
<protein>
    <recommendedName>
        <fullName evidence="5">VASt domain-containing protein</fullName>
    </recommendedName>
</protein>
<evidence type="ECO:0000313" key="7">
    <source>
        <dbReference type="Proteomes" id="UP000031737"/>
    </source>
</evidence>
<evidence type="ECO:0000256" key="3">
    <source>
        <dbReference type="SAM" id="MobiDB-lite"/>
    </source>
</evidence>
<evidence type="ECO:0000256" key="1">
    <source>
        <dbReference type="ARBA" id="ARBA00004370"/>
    </source>
</evidence>
<comment type="caution">
    <text evidence="6">The sequence shown here is derived from an EMBL/GenBank/DDBJ whole genome shotgun (WGS) entry which is preliminary data.</text>
</comment>
<dbReference type="Pfam" id="PF16016">
    <property type="entry name" value="VASt"/>
    <property type="match status" value="1"/>
</dbReference>
<dbReference type="InterPro" id="IPR031968">
    <property type="entry name" value="VASt"/>
</dbReference>
<dbReference type="Proteomes" id="UP000031737">
    <property type="component" value="Unassembled WGS sequence"/>
</dbReference>
<dbReference type="GO" id="GO:0016020">
    <property type="term" value="C:membrane"/>
    <property type="evidence" value="ECO:0007669"/>
    <property type="project" value="UniProtKB-SubCell"/>
</dbReference>
<feature type="domain" description="VASt" evidence="5">
    <location>
        <begin position="53"/>
        <end position="176"/>
    </location>
</feature>
<gene>
    <name evidence="6" type="ORF">TRSC58_05858</name>
</gene>
<keyword evidence="4" id="KW-1133">Transmembrane helix</keyword>